<dbReference type="SUPFAM" id="SSF81301">
    <property type="entry name" value="Nucleotidyltransferase"/>
    <property type="match status" value="1"/>
</dbReference>
<dbReference type="PANTHER" id="PTHR21043">
    <property type="entry name" value="IOJAP SUPERFAMILY ORTHOLOG"/>
    <property type="match status" value="1"/>
</dbReference>
<comment type="function">
    <text evidence="2">Functions as a ribosomal silencing factor. Interacts with ribosomal protein uL14 (rplN), blocking formation of intersubunit bridge B8. Prevents association of the 30S and 50S ribosomal subunits and the formation of functional ribosomes, thus repressing translation.</text>
</comment>
<dbReference type="InterPro" id="IPR043519">
    <property type="entry name" value="NT_sf"/>
</dbReference>
<name>A0A1M5BBF3_9FIRM</name>
<dbReference type="Gene3D" id="3.30.460.10">
    <property type="entry name" value="Beta Polymerase, domain 2"/>
    <property type="match status" value="1"/>
</dbReference>
<protein>
    <recommendedName>
        <fullName evidence="2">Ribosomal silencing factor RsfS</fullName>
    </recommendedName>
</protein>
<sequence>MTIDPQALVKVVVEAAEDKKAYDITVLDISRISIIADYFVILSGRSTTQVQAIAEEIIRVVQERAGLVPRQEGMREGRWVLLDYGDVVVHVFLESERQFYNLERLWGDARVVAMSVNL</sequence>
<evidence type="ECO:0000313" key="4">
    <source>
        <dbReference type="Proteomes" id="UP000184196"/>
    </source>
</evidence>
<dbReference type="Proteomes" id="UP000184196">
    <property type="component" value="Unassembled WGS sequence"/>
</dbReference>
<dbReference type="OrthoDB" id="9793681at2"/>
<comment type="subunit">
    <text evidence="2">Interacts with ribosomal protein uL14 (rplN).</text>
</comment>
<comment type="similarity">
    <text evidence="1 2">Belongs to the Iojap/RsfS family.</text>
</comment>
<proteinExistence type="inferred from homology"/>
<evidence type="ECO:0000256" key="1">
    <source>
        <dbReference type="ARBA" id="ARBA00010574"/>
    </source>
</evidence>
<dbReference type="InterPro" id="IPR004394">
    <property type="entry name" value="Iojap/RsfS/C7orf30"/>
</dbReference>
<gene>
    <name evidence="2" type="primary">rsfS</name>
    <name evidence="3" type="ORF">SAMN02745218_02151</name>
</gene>
<evidence type="ECO:0000256" key="2">
    <source>
        <dbReference type="HAMAP-Rule" id="MF_01477"/>
    </source>
</evidence>
<dbReference type="RefSeq" id="WP_027357192.1">
    <property type="nucleotide sequence ID" value="NZ_FQUW01000027.1"/>
</dbReference>
<dbReference type="EMBL" id="FQUW01000027">
    <property type="protein sequence ID" value="SHF39844.1"/>
    <property type="molecule type" value="Genomic_DNA"/>
</dbReference>
<keyword evidence="4" id="KW-1185">Reference proteome</keyword>
<organism evidence="3 4">
    <name type="scientific">Desulfofundulus australicus DSM 11792</name>
    <dbReference type="NCBI Taxonomy" id="1121425"/>
    <lineage>
        <taxon>Bacteria</taxon>
        <taxon>Bacillati</taxon>
        <taxon>Bacillota</taxon>
        <taxon>Clostridia</taxon>
        <taxon>Eubacteriales</taxon>
        <taxon>Peptococcaceae</taxon>
        <taxon>Desulfofundulus</taxon>
    </lineage>
</organism>
<dbReference type="GO" id="GO:0043023">
    <property type="term" value="F:ribosomal large subunit binding"/>
    <property type="evidence" value="ECO:0007669"/>
    <property type="project" value="TreeGrafter"/>
</dbReference>
<keyword evidence="2" id="KW-0963">Cytoplasm</keyword>
<comment type="subcellular location">
    <subcellularLocation>
        <location evidence="2">Cytoplasm</location>
    </subcellularLocation>
</comment>
<accession>A0A1M5BBF3</accession>
<evidence type="ECO:0000313" key="3">
    <source>
        <dbReference type="EMBL" id="SHF39844.1"/>
    </source>
</evidence>
<dbReference type="NCBIfam" id="TIGR00090">
    <property type="entry name" value="rsfS_iojap_ybeB"/>
    <property type="match status" value="1"/>
</dbReference>
<dbReference type="GO" id="GO:0090071">
    <property type="term" value="P:negative regulation of ribosome biogenesis"/>
    <property type="evidence" value="ECO:0007669"/>
    <property type="project" value="UniProtKB-UniRule"/>
</dbReference>
<keyword evidence="2" id="KW-0810">Translation regulation</keyword>
<keyword evidence="2" id="KW-0678">Repressor</keyword>
<dbReference type="HAMAP" id="MF_01477">
    <property type="entry name" value="Iojap_RsfS"/>
    <property type="match status" value="1"/>
</dbReference>
<reference evidence="4" key="1">
    <citation type="submission" date="2016-11" db="EMBL/GenBank/DDBJ databases">
        <authorList>
            <person name="Varghese N."/>
            <person name="Submissions S."/>
        </authorList>
    </citation>
    <scope>NUCLEOTIDE SEQUENCE [LARGE SCALE GENOMIC DNA]</scope>
    <source>
        <strain evidence="4">DSM 11792</strain>
    </source>
</reference>
<dbReference type="Pfam" id="PF02410">
    <property type="entry name" value="RsfS"/>
    <property type="match status" value="1"/>
</dbReference>
<dbReference type="GO" id="GO:0042256">
    <property type="term" value="P:cytosolic ribosome assembly"/>
    <property type="evidence" value="ECO:0007669"/>
    <property type="project" value="UniProtKB-UniRule"/>
</dbReference>
<dbReference type="GO" id="GO:0017148">
    <property type="term" value="P:negative regulation of translation"/>
    <property type="evidence" value="ECO:0007669"/>
    <property type="project" value="UniProtKB-UniRule"/>
</dbReference>
<dbReference type="PANTHER" id="PTHR21043:SF0">
    <property type="entry name" value="MITOCHONDRIAL ASSEMBLY OF RIBOSOMAL LARGE SUBUNIT PROTEIN 1"/>
    <property type="match status" value="1"/>
</dbReference>
<dbReference type="AlphaFoldDB" id="A0A1M5BBF3"/>
<dbReference type="GO" id="GO:0005737">
    <property type="term" value="C:cytoplasm"/>
    <property type="evidence" value="ECO:0007669"/>
    <property type="project" value="UniProtKB-SubCell"/>
</dbReference>